<accession>A0A922JHY0</accession>
<sequence>MSHRRSRLLHSIPISASYLLSFQSVCDFDMDKSWMRINDRFRSAEYKEGVHQFIILAQAC</sequence>
<evidence type="ECO:0000313" key="1">
    <source>
        <dbReference type="EMBL" id="KAG6708350.1"/>
    </source>
</evidence>
<dbReference type="AlphaFoldDB" id="A0A922JHY0"/>
<gene>
    <name evidence="1" type="ORF">I3842_06G077200</name>
</gene>
<name>A0A922JHY0_CARIL</name>
<evidence type="ECO:0000313" key="2">
    <source>
        <dbReference type="Proteomes" id="UP000811246"/>
    </source>
</evidence>
<reference evidence="1" key="1">
    <citation type="submission" date="2021-01" db="EMBL/GenBank/DDBJ databases">
        <authorList>
            <person name="Lovell J.T."/>
            <person name="Bentley N."/>
            <person name="Bhattarai G."/>
            <person name="Jenkins J.W."/>
            <person name="Sreedasyam A."/>
            <person name="Alarcon Y."/>
            <person name="Bock C."/>
            <person name="Boston L."/>
            <person name="Carlson J."/>
            <person name="Cervantes K."/>
            <person name="Clermont K."/>
            <person name="Krom N."/>
            <person name="Kubenka K."/>
            <person name="Mamidi S."/>
            <person name="Mattison C."/>
            <person name="Monteros M."/>
            <person name="Pisani C."/>
            <person name="Plott C."/>
            <person name="Rajasekar S."/>
            <person name="Rhein H.S."/>
            <person name="Rohla C."/>
            <person name="Song M."/>
            <person name="Hilaire R.S."/>
            <person name="Shu S."/>
            <person name="Wells L."/>
            <person name="Wang X."/>
            <person name="Webber J."/>
            <person name="Heerema R.J."/>
            <person name="Klein P."/>
            <person name="Conner P."/>
            <person name="Grauke L."/>
            <person name="Grimwood J."/>
            <person name="Schmutz J."/>
            <person name="Randall J.J."/>
        </authorList>
    </citation>
    <scope>NUCLEOTIDE SEQUENCE</scope>
    <source>
        <tissue evidence="1">Leaf</tissue>
    </source>
</reference>
<dbReference type="Proteomes" id="UP000811246">
    <property type="component" value="Chromosome 6"/>
</dbReference>
<comment type="caution">
    <text evidence="1">The sequence shown here is derived from an EMBL/GenBank/DDBJ whole genome shotgun (WGS) entry which is preliminary data.</text>
</comment>
<organism evidence="1 2">
    <name type="scientific">Carya illinoinensis</name>
    <name type="common">Pecan</name>
    <dbReference type="NCBI Taxonomy" id="32201"/>
    <lineage>
        <taxon>Eukaryota</taxon>
        <taxon>Viridiplantae</taxon>
        <taxon>Streptophyta</taxon>
        <taxon>Embryophyta</taxon>
        <taxon>Tracheophyta</taxon>
        <taxon>Spermatophyta</taxon>
        <taxon>Magnoliopsida</taxon>
        <taxon>eudicotyledons</taxon>
        <taxon>Gunneridae</taxon>
        <taxon>Pentapetalae</taxon>
        <taxon>rosids</taxon>
        <taxon>fabids</taxon>
        <taxon>Fagales</taxon>
        <taxon>Juglandaceae</taxon>
        <taxon>Carya</taxon>
    </lineage>
</organism>
<protein>
    <submittedName>
        <fullName evidence="1">Uncharacterized protein</fullName>
    </submittedName>
</protein>
<dbReference type="EMBL" id="CM031830">
    <property type="protein sequence ID" value="KAG6708350.1"/>
    <property type="molecule type" value="Genomic_DNA"/>
</dbReference>
<proteinExistence type="predicted"/>